<reference evidence="1 2" key="1">
    <citation type="submission" date="2024-05" db="EMBL/GenBank/DDBJ databases">
        <authorList>
            <person name="Wallberg A."/>
        </authorList>
    </citation>
    <scope>NUCLEOTIDE SEQUENCE [LARGE SCALE GENOMIC DNA]</scope>
</reference>
<evidence type="ECO:0000313" key="2">
    <source>
        <dbReference type="Proteomes" id="UP001497623"/>
    </source>
</evidence>
<feature type="non-terminal residue" evidence="1">
    <location>
        <position position="1"/>
    </location>
</feature>
<evidence type="ECO:0008006" key="3">
    <source>
        <dbReference type="Google" id="ProtNLM"/>
    </source>
</evidence>
<dbReference type="AlphaFoldDB" id="A0AAV2SGA7"/>
<name>A0AAV2SGA7_MEGNR</name>
<keyword evidence="2" id="KW-1185">Reference proteome</keyword>
<organism evidence="1 2">
    <name type="scientific">Meganyctiphanes norvegica</name>
    <name type="common">Northern krill</name>
    <name type="synonym">Thysanopoda norvegica</name>
    <dbReference type="NCBI Taxonomy" id="48144"/>
    <lineage>
        <taxon>Eukaryota</taxon>
        <taxon>Metazoa</taxon>
        <taxon>Ecdysozoa</taxon>
        <taxon>Arthropoda</taxon>
        <taxon>Crustacea</taxon>
        <taxon>Multicrustacea</taxon>
        <taxon>Malacostraca</taxon>
        <taxon>Eumalacostraca</taxon>
        <taxon>Eucarida</taxon>
        <taxon>Euphausiacea</taxon>
        <taxon>Euphausiidae</taxon>
        <taxon>Meganyctiphanes</taxon>
    </lineage>
</organism>
<accession>A0AAV2SGA7</accession>
<dbReference type="EMBL" id="CAXKWB010066134">
    <property type="protein sequence ID" value="CAL4189537.1"/>
    <property type="molecule type" value="Genomic_DNA"/>
</dbReference>
<protein>
    <recommendedName>
        <fullName evidence="3">Maturase K</fullName>
    </recommendedName>
</protein>
<proteinExistence type="predicted"/>
<comment type="caution">
    <text evidence="1">The sequence shown here is derived from an EMBL/GenBank/DDBJ whole genome shotgun (WGS) entry which is preliminary data.</text>
</comment>
<evidence type="ECO:0000313" key="1">
    <source>
        <dbReference type="EMBL" id="CAL4189537.1"/>
    </source>
</evidence>
<dbReference type="Proteomes" id="UP001497623">
    <property type="component" value="Unassembled WGS sequence"/>
</dbReference>
<gene>
    <name evidence="1" type="ORF">MNOR_LOCUS36397</name>
</gene>
<sequence>VAFKFLIFSRTPVKSSIVRIVLCLVSPRYSLRFEAYLSEAKFLQFLLSANTDAECFNDTHEFLAYLTSMYRRLFFSLLSEQLSIKLSTSSGVVKGPPNVFKYSRSLYFIDSI</sequence>